<dbReference type="Proteomes" id="UP000076744">
    <property type="component" value="Unassembled WGS sequence"/>
</dbReference>
<comment type="caution">
    <text evidence="2">The sequence shown here is derived from an EMBL/GenBank/DDBJ whole genome shotgun (WGS) entry which is preliminary data.</text>
</comment>
<name>A0A167S8G7_CORFA</name>
<keyword evidence="1" id="KW-0732">Signal</keyword>
<accession>A0A167S8G7</accession>
<evidence type="ECO:0000313" key="2">
    <source>
        <dbReference type="EMBL" id="OAA59364.1"/>
    </source>
</evidence>
<organism evidence="2 3">
    <name type="scientific">Cordyceps fumosorosea (strain ARSEF 2679)</name>
    <name type="common">Isaria fumosorosea</name>
    <dbReference type="NCBI Taxonomy" id="1081104"/>
    <lineage>
        <taxon>Eukaryota</taxon>
        <taxon>Fungi</taxon>
        <taxon>Dikarya</taxon>
        <taxon>Ascomycota</taxon>
        <taxon>Pezizomycotina</taxon>
        <taxon>Sordariomycetes</taxon>
        <taxon>Hypocreomycetidae</taxon>
        <taxon>Hypocreales</taxon>
        <taxon>Cordycipitaceae</taxon>
        <taxon>Cordyceps</taxon>
    </lineage>
</organism>
<dbReference type="RefSeq" id="XP_018702880.1">
    <property type="nucleotide sequence ID" value="XM_018849903.1"/>
</dbReference>
<dbReference type="AlphaFoldDB" id="A0A167S8G7"/>
<dbReference type="EMBL" id="AZHB01000016">
    <property type="protein sequence ID" value="OAA59364.1"/>
    <property type="molecule type" value="Genomic_DNA"/>
</dbReference>
<reference evidence="2 3" key="1">
    <citation type="journal article" date="2016" name="Genome Biol. Evol.">
        <title>Divergent and convergent evolution of fungal pathogenicity.</title>
        <authorList>
            <person name="Shang Y."/>
            <person name="Xiao G."/>
            <person name="Zheng P."/>
            <person name="Cen K."/>
            <person name="Zhan S."/>
            <person name="Wang C."/>
        </authorList>
    </citation>
    <scope>NUCLEOTIDE SEQUENCE [LARGE SCALE GENOMIC DNA]</scope>
    <source>
        <strain evidence="2 3">ARSEF 2679</strain>
    </source>
</reference>
<feature type="chain" id="PRO_5007892161" evidence="1">
    <location>
        <begin position="18"/>
        <end position="368"/>
    </location>
</feature>
<keyword evidence="3" id="KW-1185">Reference proteome</keyword>
<evidence type="ECO:0000313" key="3">
    <source>
        <dbReference type="Proteomes" id="UP000076744"/>
    </source>
</evidence>
<evidence type="ECO:0000256" key="1">
    <source>
        <dbReference type="SAM" id="SignalP"/>
    </source>
</evidence>
<protein>
    <submittedName>
        <fullName evidence="2">Uncharacterized protein</fullName>
    </submittedName>
</protein>
<sequence>MKLAILFATAIYTIVLAAEEQHLDVRPCACSSATSSCHCQGAEKSVQILLDVVPKCGASHDLESGKIAPYPDDTCGVARRYADVVCIASKNPEEPFSGEWCGSAQKRADSECSPTRRRSAEEASEETQLADACATAQKGAIACIVSRNPEDPFTGDWCSSAIDAVHESCGITATKHKRTDYPPDWCGRRRIDCITARTPEDPFPGDWCGGVMRLVRDCLVSRSPEGDFPGDWCGKRDEHCRVSRRAEKAPSAWCSSIQKRADHCRVSRGWEGYVTSAKREPTTSAEDACDYSSRGGRRAVTPPHCMCPVESDEAAGADAVRRCRCGGEETRKVATEYHCMCLTGEGNATAPCACTGDVAFLSEVEYEQ</sequence>
<dbReference type="GeneID" id="30022591"/>
<feature type="signal peptide" evidence="1">
    <location>
        <begin position="1"/>
        <end position="17"/>
    </location>
</feature>
<dbReference type="OrthoDB" id="5151835at2759"/>
<gene>
    <name evidence="2" type="ORF">ISF_06299</name>
</gene>
<proteinExistence type="predicted"/>